<dbReference type="InterPro" id="IPR036412">
    <property type="entry name" value="HAD-like_sf"/>
</dbReference>
<organism evidence="1 2">
    <name type="scientific">Ornatilinea apprima</name>
    <dbReference type="NCBI Taxonomy" id="1134406"/>
    <lineage>
        <taxon>Bacteria</taxon>
        <taxon>Bacillati</taxon>
        <taxon>Chloroflexota</taxon>
        <taxon>Anaerolineae</taxon>
        <taxon>Anaerolineales</taxon>
        <taxon>Anaerolineaceae</taxon>
        <taxon>Ornatilinea</taxon>
    </lineage>
</organism>
<gene>
    <name evidence="1" type="ORF">ADN00_05690</name>
</gene>
<dbReference type="Proteomes" id="UP000050417">
    <property type="component" value="Unassembled WGS sequence"/>
</dbReference>
<dbReference type="PANTHER" id="PTHR10000">
    <property type="entry name" value="PHOSPHOSERINE PHOSPHATASE"/>
    <property type="match status" value="1"/>
</dbReference>
<keyword evidence="2" id="KW-1185">Reference proteome</keyword>
<dbReference type="AlphaFoldDB" id="A0A0P6XEX3"/>
<dbReference type="Gene3D" id="3.40.50.1000">
    <property type="entry name" value="HAD superfamily/HAD-like"/>
    <property type="match status" value="1"/>
</dbReference>
<accession>A0A0P6XEX3</accession>
<reference evidence="1 2" key="1">
    <citation type="submission" date="2015-07" db="EMBL/GenBank/DDBJ databases">
        <title>Genome sequence of Ornatilinea apprima DSM 23815.</title>
        <authorList>
            <person name="Hemp J."/>
            <person name="Ward L.M."/>
            <person name="Pace L.A."/>
            <person name="Fischer W.W."/>
        </authorList>
    </citation>
    <scope>NUCLEOTIDE SEQUENCE [LARGE SCALE GENOMIC DNA]</scope>
    <source>
        <strain evidence="1 2">P3M-1</strain>
    </source>
</reference>
<dbReference type="GO" id="GO:0016791">
    <property type="term" value="F:phosphatase activity"/>
    <property type="evidence" value="ECO:0007669"/>
    <property type="project" value="TreeGrafter"/>
</dbReference>
<dbReference type="STRING" id="1134406.ADN00_05690"/>
<proteinExistence type="predicted"/>
<dbReference type="GO" id="GO:0005829">
    <property type="term" value="C:cytosol"/>
    <property type="evidence" value="ECO:0007669"/>
    <property type="project" value="TreeGrafter"/>
</dbReference>
<dbReference type="OrthoDB" id="9806027at2"/>
<name>A0A0P6XEX3_9CHLR</name>
<dbReference type="Pfam" id="PF08282">
    <property type="entry name" value="Hydrolase_3"/>
    <property type="match status" value="1"/>
</dbReference>
<dbReference type="EMBL" id="LGCL01000016">
    <property type="protein sequence ID" value="KPL78733.1"/>
    <property type="molecule type" value="Genomic_DNA"/>
</dbReference>
<comment type="caution">
    <text evidence="1">The sequence shown here is derived from an EMBL/GenBank/DDBJ whole genome shotgun (WGS) entry which is preliminary data.</text>
</comment>
<dbReference type="SUPFAM" id="SSF56784">
    <property type="entry name" value="HAD-like"/>
    <property type="match status" value="1"/>
</dbReference>
<evidence type="ECO:0008006" key="3">
    <source>
        <dbReference type="Google" id="ProtNLM"/>
    </source>
</evidence>
<evidence type="ECO:0000313" key="1">
    <source>
        <dbReference type="EMBL" id="KPL78733.1"/>
    </source>
</evidence>
<dbReference type="GO" id="GO:0000287">
    <property type="term" value="F:magnesium ion binding"/>
    <property type="evidence" value="ECO:0007669"/>
    <property type="project" value="TreeGrafter"/>
</dbReference>
<protein>
    <recommendedName>
        <fullName evidence="3">Haloacid dehalogenase</fullName>
    </recommendedName>
</protein>
<dbReference type="PANTHER" id="PTHR10000:SF8">
    <property type="entry name" value="HAD SUPERFAMILY HYDROLASE-LIKE, TYPE 3"/>
    <property type="match status" value="1"/>
</dbReference>
<dbReference type="Gene3D" id="3.30.1240.10">
    <property type="match status" value="1"/>
</dbReference>
<dbReference type="InterPro" id="IPR023214">
    <property type="entry name" value="HAD_sf"/>
</dbReference>
<evidence type="ECO:0000313" key="2">
    <source>
        <dbReference type="Proteomes" id="UP000050417"/>
    </source>
</evidence>
<sequence length="263" mass="29755">MYKAIICFDLDGTLLDERERIRKPDMEILQNNRDYLFVPATGRSYESVKRLFHQNQLFVGQKLPLPLITMNGAVAFAPQEEMVVEFLFTAAEKQQIRSVIEKNQHISFLMQGHDNSYLLWPNEFGLGCLNRYDLHYTLDPMPESFEFFKVMCFCGEPDVLHSFVNSVKELPVEKAYGTPFIYEFTPPGVNKGRALTALAESMNVSHLPIFAAGDGGNDVETFRVAKRSFAPKGSLPFVLDAADEVIEPDGVGLLSQMIERSMN</sequence>
<dbReference type="RefSeq" id="WP_075062003.1">
    <property type="nucleotide sequence ID" value="NZ_LGCL01000016.1"/>
</dbReference>